<evidence type="ECO:0000313" key="2">
    <source>
        <dbReference type="Proteomes" id="UP001331761"/>
    </source>
</evidence>
<gene>
    <name evidence="1" type="ORF">GCK32_011531</name>
</gene>
<organism evidence="1 2">
    <name type="scientific">Trichostrongylus colubriformis</name>
    <name type="common">Black scour worm</name>
    <dbReference type="NCBI Taxonomy" id="6319"/>
    <lineage>
        <taxon>Eukaryota</taxon>
        <taxon>Metazoa</taxon>
        <taxon>Ecdysozoa</taxon>
        <taxon>Nematoda</taxon>
        <taxon>Chromadorea</taxon>
        <taxon>Rhabditida</taxon>
        <taxon>Rhabditina</taxon>
        <taxon>Rhabditomorpha</taxon>
        <taxon>Strongyloidea</taxon>
        <taxon>Trichostrongylidae</taxon>
        <taxon>Trichostrongylus</taxon>
    </lineage>
</organism>
<reference evidence="1 2" key="1">
    <citation type="submission" date="2019-10" db="EMBL/GenBank/DDBJ databases">
        <title>Assembly and Annotation for the nematode Trichostrongylus colubriformis.</title>
        <authorList>
            <person name="Martin J."/>
        </authorList>
    </citation>
    <scope>NUCLEOTIDE SEQUENCE [LARGE SCALE GENOMIC DNA]</scope>
    <source>
        <strain evidence="1">G859</strain>
        <tissue evidence="1">Whole worm</tissue>
    </source>
</reference>
<name>A0AAN8IVX6_TRICO</name>
<dbReference type="AlphaFoldDB" id="A0AAN8IVX6"/>
<comment type="caution">
    <text evidence="1">The sequence shown here is derived from an EMBL/GenBank/DDBJ whole genome shotgun (WGS) entry which is preliminary data.</text>
</comment>
<dbReference type="Proteomes" id="UP001331761">
    <property type="component" value="Unassembled WGS sequence"/>
</dbReference>
<accession>A0AAN8IVX6</accession>
<keyword evidence="2" id="KW-1185">Reference proteome</keyword>
<protein>
    <submittedName>
        <fullName evidence="1">Uncharacterized protein</fullName>
    </submittedName>
</protein>
<evidence type="ECO:0000313" key="1">
    <source>
        <dbReference type="EMBL" id="KAK5985773.1"/>
    </source>
</evidence>
<dbReference type="EMBL" id="WIXE01001357">
    <property type="protein sequence ID" value="KAK5985773.1"/>
    <property type="molecule type" value="Genomic_DNA"/>
</dbReference>
<sequence length="506" mass="53076">MPGGGGDGDGEDLVCDNCAAATQLTCPQSYICDFSLLKRSKNGALCSTYSCSKGQMVAYVGLESIDVEGAVCDRANQLIWKSPSALGILACATCTSLTPITTPCPVNYDCSNTGIEEPLTFSVDSRGCSSVTCTVGQMFNSGQTIEEAICSDGSFVVAGKPVSQVACGLPCNECPQLTKNGLTCPPGFTCTTVSQRTGQCPEAYCPSGIMTADGQQVDTLKCNTQGQWVNTAGTVYTAAQCELSCELCTALTNTGMPCPTGLICEPALEREGTCKEMYCAEGDMTGNVDRTALTSLTCSGGSEWIDGLDTVYTSAQCETRCDQCTMLTKNGMTCPTGFICEDVTVQPGQCPNVACTEGTMKADPGNVEVTSLTCDGSAQWIDSQAAVYTAAQCVAPCNECSALLNTGMDCPKGFICEVAPKREGQCSEIFCETGSLTGNMERTQVTLLTCNTEAQWVDTQDVTYTLAQCETPCDQCPALMNTGMTCLSGFICTPVTINTDGRCITV</sequence>
<proteinExistence type="predicted"/>